<proteinExistence type="predicted"/>
<evidence type="ECO:0000313" key="2">
    <source>
        <dbReference type="EMBL" id="CAL1688086.1"/>
    </source>
</evidence>
<keyword evidence="3" id="KW-1185">Reference proteome</keyword>
<sequence>MQLSVIIVLFALILELVEFSETYKIIRPYKFYNHHSWRPPRWHPLPKPRKHYHSKKIQPPKYHSYEPDYHRYAPHYEDSVDTYEDDKPYVIIIQFPQKKEKKKYHSLSHQRQHIIDSPRDIDYIDDDDDDDELKVYELDDKGVRIKIDN</sequence>
<feature type="chain" id="PRO_5043864434" evidence="1">
    <location>
        <begin position="20"/>
        <end position="149"/>
    </location>
</feature>
<reference evidence="2" key="1">
    <citation type="submission" date="2024-04" db="EMBL/GenBank/DDBJ databases">
        <authorList>
            <consortium name="Molecular Ecology Group"/>
        </authorList>
    </citation>
    <scope>NUCLEOTIDE SEQUENCE</scope>
</reference>
<accession>A0AAV2P5E8</accession>
<feature type="signal peptide" evidence="1">
    <location>
        <begin position="1"/>
        <end position="19"/>
    </location>
</feature>
<evidence type="ECO:0000313" key="3">
    <source>
        <dbReference type="Proteomes" id="UP001497644"/>
    </source>
</evidence>
<name>A0AAV2P5E8_9HYME</name>
<evidence type="ECO:0000256" key="1">
    <source>
        <dbReference type="SAM" id="SignalP"/>
    </source>
</evidence>
<gene>
    <name evidence="2" type="ORF">LPLAT_LOCUS13219</name>
</gene>
<keyword evidence="1" id="KW-0732">Signal</keyword>
<organism evidence="2 3">
    <name type="scientific">Lasius platythorax</name>
    <dbReference type="NCBI Taxonomy" id="488582"/>
    <lineage>
        <taxon>Eukaryota</taxon>
        <taxon>Metazoa</taxon>
        <taxon>Ecdysozoa</taxon>
        <taxon>Arthropoda</taxon>
        <taxon>Hexapoda</taxon>
        <taxon>Insecta</taxon>
        <taxon>Pterygota</taxon>
        <taxon>Neoptera</taxon>
        <taxon>Endopterygota</taxon>
        <taxon>Hymenoptera</taxon>
        <taxon>Apocrita</taxon>
        <taxon>Aculeata</taxon>
        <taxon>Formicoidea</taxon>
        <taxon>Formicidae</taxon>
        <taxon>Formicinae</taxon>
        <taxon>Lasius</taxon>
        <taxon>Lasius</taxon>
    </lineage>
</organism>
<dbReference type="Proteomes" id="UP001497644">
    <property type="component" value="Chromosome 8"/>
</dbReference>
<dbReference type="EMBL" id="OZ034831">
    <property type="protein sequence ID" value="CAL1688086.1"/>
    <property type="molecule type" value="Genomic_DNA"/>
</dbReference>
<dbReference type="AlphaFoldDB" id="A0AAV2P5E8"/>
<protein>
    <submittedName>
        <fullName evidence="2">Uncharacterized protein</fullName>
    </submittedName>
</protein>